<dbReference type="AlphaFoldDB" id="A0A5J4TSY7"/>
<comment type="caution">
    <text evidence="1">The sequence shown here is derived from an EMBL/GenBank/DDBJ whole genome shotgun (WGS) entry which is preliminary data.</text>
</comment>
<dbReference type="SUPFAM" id="SSF51126">
    <property type="entry name" value="Pectin lyase-like"/>
    <property type="match status" value="1"/>
</dbReference>
<evidence type="ECO:0000313" key="2">
    <source>
        <dbReference type="Proteomes" id="UP000324800"/>
    </source>
</evidence>
<accession>A0A5J4TSY7</accession>
<organism evidence="1 2">
    <name type="scientific">Streblomastix strix</name>
    <dbReference type="NCBI Taxonomy" id="222440"/>
    <lineage>
        <taxon>Eukaryota</taxon>
        <taxon>Metamonada</taxon>
        <taxon>Preaxostyla</taxon>
        <taxon>Oxymonadida</taxon>
        <taxon>Streblomastigidae</taxon>
        <taxon>Streblomastix</taxon>
    </lineage>
</organism>
<feature type="non-terminal residue" evidence="1">
    <location>
        <position position="1"/>
    </location>
</feature>
<evidence type="ECO:0000313" key="1">
    <source>
        <dbReference type="EMBL" id="KAA6361636.1"/>
    </source>
</evidence>
<reference evidence="1 2" key="1">
    <citation type="submission" date="2019-03" db="EMBL/GenBank/DDBJ databases">
        <title>Single cell metagenomics reveals metabolic interactions within the superorganism composed of flagellate Streblomastix strix and complex community of Bacteroidetes bacteria on its surface.</title>
        <authorList>
            <person name="Treitli S.C."/>
            <person name="Kolisko M."/>
            <person name="Husnik F."/>
            <person name="Keeling P."/>
            <person name="Hampl V."/>
        </authorList>
    </citation>
    <scope>NUCLEOTIDE SEQUENCE [LARGE SCALE GENOMIC DNA]</scope>
    <source>
        <strain evidence="1">ST1C</strain>
    </source>
</reference>
<protein>
    <recommendedName>
        <fullName evidence="3">Right handed beta helix domain-containing protein</fullName>
    </recommendedName>
</protein>
<name>A0A5J4TSY7_9EUKA</name>
<dbReference type="EMBL" id="SNRW01025277">
    <property type="protein sequence ID" value="KAA6361636.1"/>
    <property type="molecule type" value="Genomic_DNA"/>
</dbReference>
<dbReference type="Proteomes" id="UP000324800">
    <property type="component" value="Unassembled WGS sequence"/>
</dbReference>
<proteinExistence type="predicted"/>
<gene>
    <name evidence="1" type="ORF">EZS28_042837</name>
</gene>
<sequence>CEFRGLREKEEEIGQQVIINSTQGGNRKGISITGDGEKRLKRVKLSGGSESEGKELFIINVGNDVKSDIIIENIEMVQWKGGFIKSEGGNSIALQDCIFSGSGTIVHHSVVKLEIASSEFKGEEQYIDIDSFITATKGIINIINSTFRQGSFYGQDIGCIVCSDNCSQCLIEGSEFIANKPQSNSASVSITSTQCILLSIKGLQSKRTIFSGLGINDSFSGNFVKSIAAKIDISFTDFTYATFIDREK</sequence>
<evidence type="ECO:0008006" key="3">
    <source>
        <dbReference type="Google" id="ProtNLM"/>
    </source>
</evidence>
<dbReference type="InterPro" id="IPR011050">
    <property type="entry name" value="Pectin_lyase_fold/virulence"/>
</dbReference>